<organism evidence="2 3">
    <name type="scientific">Streptomyces caniscabiei</name>
    <dbReference type="NCBI Taxonomy" id="2746961"/>
    <lineage>
        <taxon>Bacteria</taxon>
        <taxon>Bacillati</taxon>
        <taxon>Actinomycetota</taxon>
        <taxon>Actinomycetes</taxon>
        <taxon>Kitasatosporales</taxon>
        <taxon>Streptomycetaceae</taxon>
        <taxon>Streptomyces</taxon>
    </lineage>
</organism>
<evidence type="ECO:0000313" key="2">
    <source>
        <dbReference type="EMBL" id="MDX3042644.1"/>
    </source>
</evidence>
<protein>
    <submittedName>
        <fullName evidence="2">H-type lectin domain-containing protein</fullName>
    </submittedName>
</protein>
<accession>A0ABU4N0Q0</accession>
<dbReference type="Gene3D" id="2.60.40.2080">
    <property type="match status" value="1"/>
</dbReference>
<reference evidence="2 3" key="1">
    <citation type="journal article" date="2023" name="Microb. Genom.">
        <title>Mesoterricola silvestris gen. nov., sp. nov., Mesoterricola sediminis sp. nov., Geothrix oryzae sp. nov., Geothrix edaphica sp. nov., Geothrix rubra sp. nov., and Geothrix limicola sp. nov., six novel members of Acidobacteriota isolated from soils.</title>
        <authorList>
            <person name="Weisberg A.J."/>
            <person name="Pearce E."/>
            <person name="Kramer C.G."/>
            <person name="Chang J.H."/>
            <person name="Clarke C.R."/>
        </authorList>
    </citation>
    <scope>NUCLEOTIDE SEQUENCE [LARGE SCALE GENOMIC DNA]</scope>
    <source>
        <strain evidence="2 3">NE20-4-1</strain>
    </source>
</reference>
<dbReference type="InterPro" id="IPR019019">
    <property type="entry name" value="H-type_lectin_domain"/>
</dbReference>
<dbReference type="RefSeq" id="WP_193382945.1">
    <property type="nucleotide sequence ID" value="NZ_JABXWI010000031.1"/>
</dbReference>
<comment type="caution">
    <text evidence="2">The sequence shown here is derived from an EMBL/GenBank/DDBJ whole genome shotgun (WGS) entry which is preliminary data.</text>
</comment>
<dbReference type="InterPro" id="IPR037221">
    <property type="entry name" value="H-type_lectin_dom_sf"/>
</dbReference>
<name>A0ABU4N0Q0_9ACTN</name>
<evidence type="ECO:0000259" key="1">
    <source>
        <dbReference type="Pfam" id="PF09458"/>
    </source>
</evidence>
<sequence length="533" mass="54627">MTGSIARELHDLKQRLARVEKGQRYAHGGSLENSSLLVRDATGSLRGIVGQQADGTTAVNVVNGAAPPAPSTPTVAPALGGIAVGWDGTFADGQVMPLDWARIEVHASTTAGFTPTSDTLQATMETPQGAISYLPATDPTYVRILARNTSGTASTPTTEVGPYSPRPVAGDIGIGEIVETMISDGAVTSPKIFANAVTTAKLAAGSVDATALKADAITGKTITGGTITGSLIQTDTTGERITINEADANMVIVYDSSGTAVGEFSARGVRLLGDSGARLFLDPDATYPHVRWSNAAGSKWAVAQVTEPTAGDANLETFCGTFSGSGHTDMLWRSLLARDVAVIERLRSSDPTTVIGGRLLLNATLANLGFSNTATPAENTGLTVEANIATVDGGRFYVLPPASANSAIAVDALTGHTGNLLQLVRGGSDRFRVDKDGNATAIGAVTAGNIRASRTSCPAPGAGGGTTTATVTFSTPMTNTPRVVLTPDTTVDPATVTIRAYADGISTTGFTIRCYRSTNSSTNVGWVAISDPA</sequence>
<dbReference type="EMBL" id="JARAWJ010000039">
    <property type="protein sequence ID" value="MDX3042644.1"/>
    <property type="molecule type" value="Genomic_DNA"/>
</dbReference>
<gene>
    <name evidence="2" type="ORF">PV383_36500</name>
</gene>
<keyword evidence="3" id="KW-1185">Reference proteome</keyword>
<dbReference type="Pfam" id="PF09458">
    <property type="entry name" value="H_lectin"/>
    <property type="match status" value="1"/>
</dbReference>
<dbReference type="SUPFAM" id="SSF141086">
    <property type="entry name" value="Agglutinin HPA-like"/>
    <property type="match status" value="1"/>
</dbReference>
<feature type="domain" description="H-type lectin" evidence="1">
    <location>
        <begin position="469"/>
        <end position="529"/>
    </location>
</feature>
<proteinExistence type="predicted"/>
<evidence type="ECO:0000313" key="3">
    <source>
        <dbReference type="Proteomes" id="UP001282474"/>
    </source>
</evidence>
<dbReference type="Proteomes" id="UP001282474">
    <property type="component" value="Unassembled WGS sequence"/>
</dbReference>